<dbReference type="PANTHER" id="PTHR28165">
    <property type="entry name" value="NON-CLASSICAL EXPORT PROTEIN 2-RELATED"/>
    <property type="match status" value="1"/>
</dbReference>
<dbReference type="InterPro" id="IPR052649">
    <property type="entry name" value="NCE102-like"/>
</dbReference>
<gene>
    <name evidence="7" type="ORF">G7Y89_g3503</name>
</gene>
<evidence type="ECO:0000256" key="1">
    <source>
        <dbReference type="ARBA" id="ARBA00004141"/>
    </source>
</evidence>
<dbReference type="EMBL" id="JAAMPI010000172">
    <property type="protein sequence ID" value="KAF4634610.1"/>
    <property type="molecule type" value="Genomic_DNA"/>
</dbReference>
<feature type="domain" description="MARVEL" evidence="6">
    <location>
        <begin position="4"/>
        <end position="168"/>
    </location>
</feature>
<feature type="transmembrane region" description="Helical" evidence="5">
    <location>
        <begin position="44"/>
        <end position="69"/>
    </location>
</feature>
<keyword evidence="3 5" id="KW-1133">Transmembrane helix</keyword>
<name>A0A8H4RR93_9HELO</name>
<dbReference type="AlphaFoldDB" id="A0A8H4RR93"/>
<evidence type="ECO:0000313" key="7">
    <source>
        <dbReference type="EMBL" id="KAF4634610.1"/>
    </source>
</evidence>
<reference evidence="7 8" key="1">
    <citation type="submission" date="2020-03" db="EMBL/GenBank/DDBJ databases">
        <title>Draft Genome Sequence of Cudoniella acicularis.</title>
        <authorList>
            <person name="Buettner E."/>
            <person name="Kellner H."/>
        </authorList>
    </citation>
    <scope>NUCLEOTIDE SEQUENCE [LARGE SCALE GENOMIC DNA]</scope>
    <source>
        <strain evidence="7 8">DSM 108380</strain>
    </source>
</reference>
<dbReference type="GO" id="GO:0072659">
    <property type="term" value="P:protein localization to plasma membrane"/>
    <property type="evidence" value="ECO:0007669"/>
    <property type="project" value="TreeGrafter"/>
</dbReference>
<evidence type="ECO:0000259" key="6">
    <source>
        <dbReference type="Pfam" id="PF01284"/>
    </source>
</evidence>
<evidence type="ECO:0000256" key="4">
    <source>
        <dbReference type="ARBA" id="ARBA00023136"/>
    </source>
</evidence>
<sequence length="182" mass="19007">MIVTLAVRVLQLLFAGVVLALSVILINDFGPPAFGFQAEKAPYAALMGYGAFCGGAGILFAIAGIGSAFFEPLQGLIMLIIDGLAAFFIFAGAIAYAAIVGAGSCTDTSDSGYLGQKFNVFRPDDTKFTDGNAATELLNDIEARCREFQADTAFLWFLFGTFAVTLVLSFLGKSGGRGGSIV</sequence>
<evidence type="ECO:0000256" key="2">
    <source>
        <dbReference type="ARBA" id="ARBA00022692"/>
    </source>
</evidence>
<organism evidence="7 8">
    <name type="scientific">Cudoniella acicularis</name>
    <dbReference type="NCBI Taxonomy" id="354080"/>
    <lineage>
        <taxon>Eukaryota</taxon>
        <taxon>Fungi</taxon>
        <taxon>Dikarya</taxon>
        <taxon>Ascomycota</taxon>
        <taxon>Pezizomycotina</taxon>
        <taxon>Leotiomycetes</taxon>
        <taxon>Helotiales</taxon>
        <taxon>Tricladiaceae</taxon>
        <taxon>Cudoniella</taxon>
    </lineage>
</organism>
<keyword evidence="4 5" id="KW-0472">Membrane</keyword>
<keyword evidence="8" id="KW-1185">Reference proteome</keyword>
<dbReference type="Proteomes" id="UP000566819">
    <property type="component" value="Unassembled WGS sequence"/>
</dbReference>
<evidence type="ECO:0000256" key="3">
    <source>
        <dbReference type="ARBA" id="ARBA00022989"/>
    </source>
</evidence>
<dbReference type="GO" id="GO:0070941">
    <property type="term" value="P:eisosome assembly"/>
    <property type="evidence" value="ECO:0007669"/>
    <property type="project" value="TreeGrafter"/>
</dbReference>
<dbReference type="GO" id="GO:0032126">
    <property type="term" value="C:eisosome"/>
    <property type="evidence" value="ECO:0007669"/>
    <property type="project" value="TreeGrafter"/>
</dbReference>
<evidence type="ECO:0000313" key="8">
    <source>
        <dbReference type="Proteomes" id="UP000566819"/>
    </source>
</evidence>
<accession>A0A8H4RR93</accession>
<dbReference type="GO" id="GO:0005886">
    <property type="term" value="C:plasma membrane"/>
    <property type="evidence" value="ECO:0007669"/>
    <property type="project" value="TreeGrafter"/>
</dbReference>
<dbReference type="Pfam" id="PF01284">
    <property type="entry name" value="MARVEL"/>
    <property type="match status" value="1"/>
</dbReference>
<dbReference type="InterPro" id="IPR008253">
    <property type="entry name" value="Marvel"/>
</dbReference>
<dbReference type="OrthoDB" id="2017497at2759"/>
<feature type="transmembrane region" description="Helical" evidence="5">
    <location>
        <begin position="76"/>
        <end position="99"/>
    </location>
</feature>
<protein>
    <recommendedName>
        <fullName evidence="6">MARVEL domain-containing protein</fullName>
    </recommendedName>
</protein>
<keyword evidence="2 5" id="KW-0812">Transmembrane</keyword>
<comment type="caution">
    <text evidence="7">The sequence shown here is derived from an EMBL/GenBank/DDBJ whole genome shotgun (WGS) entry which is preliminary data.</text>
</comment>
<proteinExistence type="predicted"/>
<feature type="transmembrane region" description="Helical" evidence="5">
    <location>
        <begin position="153"/>
        <end position="171"/>
    </location>
</feature>
<dbReference type="PANTHER" id="PTHR28165:SF1">
    <property type="entry name" value="NON-CLASSICAL EXPORT PROTEIN 2-RELATED"/>
    <property type="match status" value="1"/>
</dbReference>
<comment type="subcellular location">
    <subcellularLocation>
        <location evidence="1">Membrane</location>
        <topology evidence="1">Multi-pass membrane protein</topology>
    </subcellularLocation>
</comment>
<evidence type="ECO:0000256" key="5">
    <source>
        <dbReference type="SAM" id="Phobius"/>
    </source>
</evidence>